<reference evidence="2 3" key="1">
    <citation type="journal article" date="2022" name="Nat. Ecol. Evol.">
        <title>A masculinizing supergene underlies an exaggerated male reproductive morph in a spider.</title>
        <authorList>
            <person name="Hendrickx F."/>
            <person name="De Corte Z."/>
            <person name="Sonet G."/>
            <person name="Van Belleghem S.M."/>
            <person name="Kostlbacher S."/>
            <person name="Vangestel C."/>
        </authorList>
    </citation>
    <scope>NUCLEOTIDE SEQUENCE [LARGE SCALE GENOMIC DNA]</scope>
    <source>
        <strain evidence="2">W744_W776</strain>
    </source>
</reference>
<feature type="region of interest" description="Disordered" evidence="1">
    <location>
        <begin position="8"/>
        <end position="64"/>
    </location>
</feature>
<feature type="compositionally biased region" description="Basic residues" evidence="1">
    <location>
        <begin position="82"/>
        <end position="91"/>
    </location>
</feature>
<dbReference type="Proteomes" id="UP000827092">
    <property type="component" value="Unassembled WGS sequence"/>
</dbReference>
<gene>
    <name evidence="2" type="ORF">JTE90_029201</name>
</gene>
<dbReference type="AlphaFoldDB" id="A0AAV6VCE1"/>
<organism evidence="2 3">
    <name type="scientific">Oedothorax gibbosus</name>
    <dbReference type="NCBI Taxonomy" id="931172"/>
    <lineage>
        <taxon>Eukaryota</taxon>
        <taxon>Metazoa</taxon>
        <taxon>Ecdysozoa</taxon>
        <taxon>Arthropoda</taxon>
        <taxon>Chelicerata</taxon>
        <taxon>Arachnida</taxon>
        <taxon>Araneae</taxon>
        <taxon>Araneomorphae</taxon>
        <taxon>Entelegynae</taxon>
        <taxon>Araneoidea</taxon>
        <taxon>Linyphiidae</taxon>
        <taxon>Erigoninae</taxon>
        <taxon>Oedothorax</taxon>
    </lineage>
</organism>
<comment type="caution">
    <text evidence="2">The sequence shown here is derived from an EMBL/GenBank/DDBJ whole genome shotgun (WGS) entry which is preliminary data.</text>
</comment>
<feature type="compositionally biased region" description="Low complexity" evidence="1">
    <location>
        <begin position="53"/>
        <end position="64"/>
    </location>
</feature>
<feature type="compositionally biased region" description="Polar residues" evidence="1">
    <location>
        <begin position="105"/>
        <end position="127"/>
    </location>
</feature>
<protein>
    <submittedName>
        <fullName evidence="2">Uncharacterized protein</fullName>
    </submittedName>
</protein>
<proteinExistence type="predicted"/>
<sequence>MVCVLLRKESAPGVNESAPGDSETSGPVPLKVKVDDYDGALNPFASEDEDTTGDTTGILPSSTAPPIAATAYSCTSVNVKRKKAKSLKKRRAPDPPVIASAKEGSATSDIIANQPCASSSNPGSTKA</sequence>
<evidence type="ECO:0000313" key="2">
    <source>
        <dbReference type="EMBL" id="KAG8194324.1"/>
    </source>
</evidence>
<feature type="region of interest" description="Disordered" evidence="1">
    <location>
        <begin position="82"/>
        <end position="127"/>
    </location>
</feature>
<accession>A0AAV6VCE1</accession>
<name>A0AAV6VCE1_9ARAC</name>
<dbReference type="EMBL" id="JAFNEN010000104">
    <property type="protein sequence ID" value="KAG8194324.1"/>
    <property type="molecule type" value="Genomic_DNA"/>
</dbReference>
<evidence type="ECO:0000313" key="3">
    <source>
        <dbReference type="Proteomes" id="UP000827092"/>
    </source>
</evidence>
<evidence type="ECO:0000256" key="1">
    <source>
        <dbReference type="SAM" id="MobiDB-lite"/>
    </source>
</evidence>
<keyword evidence="3" id="KW-1185">Reference proteome</keyword>